<dbReference type="Pfam" id="PF00226">
    <property type="entry name" value="DnaJ"/>
    <property type="match status" value="1"/>
</dbReference>
<dbReference type="InterPro" id="IPR018253">
    <property type="entry name" value="DnaJ_domain_CS"/>
</dbReference>
<dbReference type="PROSITE" id="PS00636">
    <property type="entry name" value="DNAJ_1"/>
    <property type="match status" value="1"/>
</dbReference>
<evidence type="ECO:0000313" key="2">
    <source>
        <dbReference type="EMBL" id="CAD1828536.1"/>
    </source>
</evidence>
<organism evidence="2">
    <name type="scientific">Ananas comosus var. bracteatus</name>
    <name type="common">red pineapple</name>
    <dbReference type="NCBI Taxonomy" id="296719"/>
    <lineage>
        <taxon>Eukaryota</taxon>
        <taxon>Viridiplantae</taxon>
        <taxon>Streptophyta</taxon>
        <taxon>Embryophyta</taxon>
        <taxon>Tracheophyta</taxon>
        <taxon>Spermatophyta</taxon>
        <taxon>Magnoliopsida</taxon>
        <taxon>Liliopsida</taxon>
        <taxon>Poales</taxon>
        <taxon>Bromeliaceae</taxon>
        <taxon>Bromelioideae</taxon>
        <taxon>Ananas</taxon>
    </lineage>
</organism>
<name>A0A6V7PDC1_ANACO</name>
<dbReference type="InterPro" id="IPR036869">
    <property type="entry name" value="J_dom_sf"/>
</dbReference>
<dbReference type="PROSITE" id="PS50076">
    <property type="entry name" value="DNAJ_2"/>
    <property type="match status" value="1"/>
</dbReference>
<dbReference type="SUPFAM" id="SSF46565">
    <property type="entry name" value="Chaperone J-domain"/>
    <property type="match status" value="1"/>
</dbReference>
<reference evidence="2" key="1">
    <citation type="submission" date="2020-07" db="EMBL/GenBank/DDBJ databases">
        <authorList>
            <person name="Lin J."/>
        </authorList>
    </citation>
    <scope>NUCLEOTIDE SEQUENCE</scope>
</reference>
<gene>
    <name evidence="2" type="ORF">CB5_LOCUS11747</name>
</gene>
<dbReference type="EMBL" id="LR862147">
    <property type="protein sequence ID" value="CAD1828536.1"/>
    <property type="molecule type" value="Genomic_DNA"/>
</dbReference>
<dbReference type="GO" id="GO:0005783">
    <property type="term" value="C:endoplasmic reticulum"/>
    <property type="evidence" value="ECO:0007669"/>
    <property type="project" value="UniProtKB-ARBA"/>
</dbReference>
<sequence length="124" mass="14099">MSSSPVALWIPFFLNNSAYIRIAINYWGFLYYVLIINTSDSVYNYVILMLACFDDNSSHLFISLMFSFHPDRSVDDIETSEQFKEVSNSYDILSDRDGRRCYDNGELSVAGPHSGCRGGTALLR</sequence>
<dbReference type="Gene3D" id="1.10.287.110">
    <property type="entry name" value="DnaJ domain"/>
    <property type="match status" value="1"/>
</dbReference>
<protein>
    <recommendedName>
        <fullName evidence="1">J domain-containing protein</fullName>
    </recommendedName>
</protein>
<accession>A0A6V7PDC1</accession>
<proteinExistence type="predicted"/>
<feature type="domain" description="J" evidence="1">
    <location>
        <begin position="25"/>
        <end position="106"/>
    </location>
</feature>
<dbReference type="CDD" id="cd06257">
    <property type="entry name" value="DnaJ"/>
    <property type="match status" value="1"/>
</dbReference>
<evidence type="ECO:0000259" key="1">
    <source>
        <dbReference type="PROSITE" id="PS50076"/>
    </source>
</evidence>
<dbReference type="AlphaFoldDB" id="A0A6V7PDC1"/>
<dbReference type="InterPro" id="IPR001623">
    <property type="entry name" value="DnaJ_domain"/>
</dbReference>
<dbReference type="PRINTS" id="PR00625">
    <property type="entry name" value="JDOMAIN"/>
</dbReference>